<dbReference type="PANTHER" id="PTHR45138">
    <property type="entry name" value="REGULATORY COMPONENTS OF SENSORY TRANSDUCTION SYSTEM"/>
    <property type="match status" value="1"/>
</dbReference>
<sequence>MAETVGTFHPDRVNMADCLPTLLLMHSCVFAVLGAFLYLVWREDPEADEYRWWCAAQFAISIGLALLSFRASYPLLAIGLGNALTLWGVGLAWGGARVFSGRPVDMRLAAAGGVIWLLFFSSSVDSVRVVDRCAISAVYAFLLADEFGSIRRQRTITQQATIALAAAHACFGAVVAVIVVALMARGEAIDLKPFIVAITFESLSYGLLIGFALLAVTKERAVERQKFMAATDPLTGLSNRRSFDHNADVVIRNSRGQGDSALLIFDLDRLKTINDSFGHSMGDRALTTFGEVAAKSIRDEDFLARIGGDEFALLLTRVDGARAVAVAERIRCAYVSATAALGDGLSSVSVGIALSGHETSDLSALKEAADKALYAAKSSGRNQVFVAQS</sequence>
<dbReference type="CDD" id="cd01949">
    <property type="entry name" value="GGDEF"/>
    <property type="match status" value="1"/>
</dbReference>
<evidence type="ECO:0000256" key="2">
    <source>
        <dbReference type="ARBA" id="ARBA00034247"/>
    </source>
</evidence>
<dbReference type="PROSITE" id="PS50887">
    <property type="entry name" value="GGDEF"/>
    <property type="match status" value="1"/>
</dbReference>
<dbReference type="InterPro" id="IPR000160">
    <property type="entry name" value="GGDEF_dom"/>
</dbReference>
<dbReference type="EMBL" id="PUIV01000006">
    <property type="protein sequence ID" value="PWB94623.1"/>
    <property type="molecule type" value="Genomic_DNA"/>
</dbReference>
<proteinExistence type="predicted"/>
<protein>
    <recommendedName>
        <fullName evidence="1">diguanylate cyclase</fullName>
        <ecNumber evidence="1">2.7.7.65</ecNumber>
    </recommendedName>
</protein>
<name>A0A2U1SSS3_METSR</name>
<dbReference type="Proteomes" id="UP000245137">
    <property type="component" value="Unassembled WGS sequence"/>
</dbReference>
<dbReference type="NCBIfam" id="TIGR00254">
    <property type="entry name" value="GGDEF"/>
    <property type="match status" value="1"/>
</dbReference>
<dbReference type="SUPFAM" id="SSF55073">
    <property type="entry name" value="Nucleotide cyclase"/>
    <property type="match status" value="1"/>
</dbReference>
<dbReference type="GO" id="GO:1902201">
    <property type="term" value="P:negative regulation of bacterial-type flagellum-dependent cell motility"/>
    <property type="evidence" value="ECO:0007669"/>
    <property type="project" value="TreeGrafter"/>
</dbReference>
<evidence type="ECO:0000256" key="3">
    <source>
        <dbReference type="SAM" id="Phobius"/>
    </source>
</evidence>
<feature type="transmembrane region" description="Helical" evidence="3">
    <location>
        <begin position="52"/>
        <end position="69"/>
    </location>
</feature>
<evidence type="ECO:0000256" key="1">
    <source>
        <dbReference type="ARBA" id="ARBA00012528"/>
    </source>
</evidence>
<keyword evidence="3" id="KW-0472">Membrane</keyword>
<comment type="catalytic activity">
    <reaction evidence="2">
        <text>2 GTP = 3',3'-c-di-GMP + 2 diphosphate</text>
        <dbReference type="Rhea" id="RHEA:24898"/>
        <dbReference type="ChEBI" id="CHEBI:33019"/>
        <dbReference type="ChEBI" id="CHEBI:37565"/>
        <dbReference type="ChEBI" id="CHEBI:58805"/>
        <dbReference type="EC" id="2.7.7.65"/>
    </reaction>
</comment>
<keyword evidence="6" id="KW-1185">Reference proteome</keyword>
<evidence type="ECO:0000259" key="4">
    <source>
        <dbReference type="PROSITE" id="PS50887"/>
    </source>
</evidence>
<feature type="domain" description="GGDEF" evidence="4">
    <location>
        <begin position="258"/>
        <end position="389"/>
    </location>
</feature>
<dbReference type="SMART" id="SM00267">
    <property type="entry name" value="GGDEF"/>
    <property type="match status" value="1"/>
</dbReference>
<comment type="caution">
    <text evidence="5">The sequence shown here is derived from an EMBL/GenBank/DDBJ whole genome shotgun (WGS) entry which is preliminary data.</text>
</comment>
<feature type="transmembrane region" description="Helical" evidence="3">
    <location>
        <begin position="75"/>
        <end position="94"/>
    </location>
</feature>
<dbReference type="GO" id="GO:0043709">
    <property type="term" value="P:cell adhesion involved in single-species biofilm formation"/>
    <property type="evidence" value="ECO:0007669"/>
    <property type="project" value="TreeGrafter"/>
</dbReference>
<dbReference type="InterPro" id="IPR029787">
    <property type="entry name" value="Nucleotide_cyclase"/>
</dbReference>
<accession>A0A2U1SSS3</accession>
<dbReference type="InterPro" id="IPR043128">
    <property type="entry name" value="Rev_trsase/Diguanyl_cyclase"/>
</dbReference>
<organism evidence="5 6">
    <name type="scientific">Methylosinus sporium</name>
    <dbReference type="NCBI Taxonomy" id="428"/>
    <lineage>
        <taxon>Bacteria</taxon>
        <taxon>Pseudomonadati</taxon>
        <taxon>Pseudomonadota</taxon>
        <taxon>Alphaproteobacteria</taxon>
        <taxon>Hyphomicrobiales</taxon>
        <taxon>Methylocystaceae</taxon>
        <taxon>Methylosinus</taxon>
    </lineage>
</organism>
<dbReference type="InterPro" id="IPR050469">
    <property type="entry name" value="Diguanylate_Cyclase"/>
</dbReference>
<dbReference type="FunFam" id="3.30.70.270:FF:000001">
    <property type="entry name" value="Diguanylate cyclase domain protein"/>
    <property type="match status" value="1"/>
</dbReference>
<dbReference type="EC" id="2.7.7.65" evidence="1"/>
<gene>
    <name evidence="5" type="ORF">C5689_06035</name>
</gene>
<dbReference type="AlphaFoldDB" id="A0A2U1SSS3"/>
<dbReference type="GO" id="GO:0005886">
    <property type="term" value="C:plasma membrane"/>
    <property type="evidence" value="ECO:0007669"/>
    <property type="project" value="TreeGrafter"/>
</dbReference>
<keyword evidence="3" id="KW-1133">Transmembrane helix</keyword>
<keyword evidence="3" id="KW-0812">Transmembrane</keyword>
<feature type="transmembrane region" description="Helical" evidence="3">
    <location>
        <begin position="20"/>
        <end position="40"/>
    </location>
</feature>
<evidence type="ECO:0000313" key="6">
    <source>
        <dbReference type="Proteomes" id="UP000245137"/>
    </source>
</evidence>
<dbReference type="Gene3D" id="3.30.70.270">
    <property type="match status" value="1"/>
</dbReference>
<dbReference type="PANTHER" id="PTHR45138:SF9">
    <property type="entry name" value="DIGUANYLATE CYCLASE DGCM-RELATED"/>
    <property type="match status" value="1"/>
</dbReference>
<feature type="transmembrane region" description="Helical" evidence="3">
    <location>
        <begin position="160"/>
        <end position="182"/>
    </location>
</feature>
<reference evidence="5 6" key="1">
    <citation type="journal article" date="2018" name="Appl. Microbiol. Biotechnol.">
        <title>Co-cultivation of the strictly anaerobic methanogen Methanosarcina barkeri with aerobic methanotrophs in an oxygen-limited membrane bioreactor.</title>
        <authorList>
            <person name="In 't Zandt M.H."/>
            <person name="van den Bosch T.J.M."/>
            <person name="Rijkers R."/>
            <person name="van Kessel M.A.H.J."/>
            <person name="Jetten M.S.M."/>
            <person name="Welte C.U."/>
        </authorList>
    </citation>
    <scope>NUCLEOTIDE SEQUENCE [LARGE SCALE GENOMIC DNA]</scope>
    <source>
        <strain evidence="5 6">DSM 17706</strain>
    </source>
</reference>
<dbReference type="Pfam" id="PF00990">
    <property type="entry name" value="GGDEF"/>
    <property type="match status" value="1"/>
</dbReference>
<evidence type="ECO:0000313" key="5">
    <source>
        <dbReference type="EMBL" id="PWB94623.1"/>
    </source>
</evidence>
<feature type="transmembrane region" description="Helical" evidence="3">
    <location>
        <begin position="106"/>
        <end position="123"/>
    </location>
</feature>
<dbReference type="GO" id="GO:0052621">
    <property type="term" value="F:diguanylate cyclase activity"/>
    <property type="evidence" value="ECO:0007669"/>
    <property type="project" value="UniProtKB-EC"/>
</dbReference>
<feature type="transmembrane region" description="Helical" evidence="3">
    <location>
        <begin position="194"/>
        <end position="216"/>
    </location>
</feature>